<dbReference type="GO" id="GO:0005770">
    <property type="term" value="C:late endosome"/>
    <property type="evidence" value="ECO:0007669"/>
    <property type="project" value="TreeGrafter"/>
</dbReference>
<dbReference type="InterPro" id="IPR015943">
    <property type="entry name" value="WD40/YVTN_repeat-like_dom_sf"/>
</dbReference>
<dbReference type="GO" id="GO:0030897">
    <property type="term" value="C:HOPS complex"/>
    <property type="evidence" value="ECO:0007669"/>
    <property type="project" value="TreeGrafter"/>
</dbReference>
<name>A0AAU9I9U5_9CILI</name>
<dbReference type="SMART" id="SM00320">
    <property type="entry name" value="WD40"/>
    <property type="match status" value="2"/>
</dbReference>
<accession>A0AAU9I9U5</accession>
<dbReference type="InterPro" id="IPR036322">
    <property type="entry name" value="WD40_repeat_dom_sf"/>
</dbReference>
<reference evidence="4" key="1">
    <citation type="submission" date="2021-09" db="EMBL/GenBank/DDBJ databases">
        <authorList>
            <consortium name="AG Swart"/>
            <person name="Singh M."/>
            <person name="Singh A."/>
            <person name="Seah K."/>
            <person name="Emmerich C."/>
        </authorList>
    </citation>
    <scope>NUCLEOTIDE SEQUENCE</scope>
    <source>
        <strain evidence="4">ATCC30299</strain>
    </source>
</reference>
<evidence type="ECO:0000256" key="1">
    <source>
        <dbReference type="ARBA" id="ARBA00009422"/>
    </source>
</evidence>
<comment type="similarity">
    <text evidence="1">Belongs to the VPS8 family.</text>
</comment>
<dbReference type="Pfam" id="PF12816">
    <property type="entry name" value="TPR_Vps8"/>
    <property type="match status" value="1"/>
</dbReference>
<proteinExistence type="inferred from homology"/>
<evidence type="ECO:0000256" key="2">
    <source>
        <dbReference type="SAM" id="MobiDB-lite"/>
    </source>
</evidence>
<dbReference type="Proteomes" id="UP001162131">
    <property type="component" value="Unassembled WGS sequence"/>
</dbReference>
<evidence type="ECO:0000313" key="4">
    <source>
        <dbReference type="EMBL" id="CAG9310317.1"/>
    </source>
</evidence>
<dbReference type="SUPFAM" id="SSF50978">
    <property type="entry name" value="WD40 repeat-like"/>
    <property type="match status" value="1"/>
</dbReference>
<dbReference type="GO" id="GO:0034058">
    <property type="term" value="P:endosomal vesicle fusion"/>
    <property type="evidence" value="ECO:0007669"/>
    <property type="project" value="TreeGrafter"/>
</dbReference>
<sequence length="1316" mass="150829">MTSKADELLQDLGEEELDLDAYDPDMVDDILNEEEEEMPEVLKVDPLKFIQLPRSSFSQRTMSGSIEDSYDEKLQLESLLQNDPIEPIQQNIEVVDPLDLIHKKELEDAITTDKTFSKTLDLKRQYTKSKLPVIRFDEINEISGKLISAAGYNPGLPTSLAASRSYIVIGTSYGNMMSFNHEGTELKPMKTKSKAFGSVTCIDISPNEQWVISGYQLGQVALWDPITGNCIKASNTVHSSAVLSIKFWHPHKCCVISSDANGKVMLSEYAVSFMSITLNTKILISGNNGICISLEPLFPYEKWPHPCDSALMTAIGSTESVQIYSLEPELKCLFEYSKPNNVQLGVFPCLTWKLAQAPDDSQPIDPILALGWDKRVTLFRFKFAAREGVHIAGYLDIENEIKSLLWLSTDILSIMDLSRELRVVTSKGFMKKPNDDANNAILDITWANRDIATQSLIKDEAGKEKTTFYNSVKAYERVIYLLGFKQFHKGRLLNWKECVDTLIEKGEWLEVLSLGMNLYQKKGQKLYGVPERKDDLREVLEAVILDYVKFGKLAWHAKISHAIEFCIGIESLELLFNELYDYFIDVGSGTENLGYFMDTLEPFILNGEIKGIPNTILGKIVAYYLNIHRPDIIERLILHLDPTCLDPKQLIPVCEEYNLLTGYIFINTNSVLQSYVNPLKRIYKALTKQEDPKSRRYFAYKLMWYYRLCIKGETFPSGRIHPDLMQKVINSIVEWLLKRKHLATLLDIDSSAILKLIWLLFEERLPYQILQANKDEESKPTHKKILDKLEQNCKPETYAFHQFTVFIAKASSVNQEIISKAICLKTAKYLMEPTQLRLNNFSFAGGSTIESFLAHNPFDGTEFSTTFDLSIEEKGQLILKMLKNCKDLSEGEINELFKISSKSPYTEVLVYLLELKKDYTGCVNSFVRAENVEIKKKIFAWLDEIFEKLSSTEFETIKAMVMDYLNLLVDIDSDRTAKIVRDWFHNEHSSIIDKLDNAPQLQMKYLGELIKNSSSDIDENLILRYIRLLCINSPGQVLDFLKSRDDYSLDECLEICKKYQINNATAYIYERLGSIKDALDLMLDIITIKRSDLFGRILSRSPISNTLINELKPEISNAVSLCIRSADDQSENEEHWFQLLTGVLTTYKQFSPYFTNYLSLEPMVQWCIKQVLESMMDNVDFNKIISHIVNNFGDIPFRYFKENIVSILSQYSYQKNIVRKAIDLLHADLKNTTQEMLVLRNKGVSSKEFKCSFCQLTIDSDSMLKGHDDKMFIFICGHSYHGRCAKEKICKACEKDNIRKGNFMLASRSHKERKGK</sequence>
<comment type="caution">
    <text evidence="4">The sequence shown here is derived from an EMBL/GenBank/DDBJ whole genome shotgun (WGS) entry which is preliminary data.</text>
</comment>
<dbReference type="EMBL" id="CAJZBQ010000002">
    <property type="protein sequence ID" value="CAG9310317.1"/>
    <property type="molecule type" value="Genomic_DNA"/>
</dbReference>
<feature type="domain" description="Vacuolar protein sorting-associated protein 8 central" evidence="3">
    <location>
        <begin position="596"/>
        <end position="742"/>
    </location>
</feature>
<dbReference type="InterPro" id="IPR025941">
    <property type="entry name" value="Vps8_central_dom"/>
</dbReference>
<organism evidence="4 5">
    <name type="scientific">Blepharisma stoltei</name>
    <dbReference type="NCBI Taxonomy" id="1481888"/>
    <lineage>
        <taxon>Eukaryota</taxon>
        <taxon>Sar</taxon>
        <taxon>Alveolata</taxon>
        <taxon>Ciliophora</taxon>
        <taxon>Postciliodesmatophora</taxon>
        <taxon>Heterotrichea</taxon>
        <taxon>Heterotrichida</taxon>
        <taxon>Blepharismidae</taxon>
        <taxon>Blepharisma</taxon>
    </lineage>
</organism>
<dbReference type="Pfam" id="PF23410">
    <property type="entry name" value="Beta-prop_VPS8"/>
    <property type="match status" value="1"/>
</dbReference>
<feature type="compositionally biased region" description="Acidic residues" evidence="2">
    <location>
        <begin position="8"/>
        <end position="24"/>
    </location>
</feature>
<evidence type="ECO:0000313" key="5">
    <source>
        <dbReference type="Proteomes" id="UP001162131"/>
    </source>
</evidence>
<dbReference type="Gene3D" id="2.130.10.10">
    <property type="entry name" value="YVTN repeat-like/Quinoprotein amine dehydrogenase"/>
    <property type="match status" value="1"/>
</dbReference>
<gene>
    <name evidence="4" type="ORF">BSTOLATCC_MIC1169</name>
</gene>
<feature type="region of interest" description="Disordered" evidence="2">
    <location>
        <begin position="1"/>
        <end position="24"/>
    </location>
</feature>
<protein>
    <recommendedName>
        <fullName evidence="3">Vacuolar protein sorting-associated protein 8 central domain-containing protein</fullName>
    </recommendedName>
</protein>
<dbReference type="InterPro" id="IPR045111">
    <property type="entry name" value="Vps41/Vps8"/>
</dbReference>
<dbReference type="PANTHER" id="PTHR12616:SF8">
    <property type="entry name" value="VACUOLAR PROTEIN SORTING-ASSOCIATED PROTEIN 8 HOMOLOG"/>
    <property type="match status" value="1"/>
</dbReference>
<dbReference type="InterPro" id="IPR001680">
    <property type="entry name" value="WD40_rpt"/>
</dbReference>
<dbReference type="Pfam" id="PF23556">
    <property type="entry name" value="TPR_Vps41"/>
    <property type="match status" value="1"/>
</dbReference>
<evidence type="ECO:0000259" key="3">
    <source>
        <dbReference type="Pfam" id="PF12816"/>
    </source>
</evidence>
<keyword evidence="5" id="KW-1185">Reference proteome</keyword>
<dbReference type="GO" id="GO:0006623">
    <property type="term" value="P:protein targeting to vacuole"/>
    <property type="evidence" value="ECO:0007669"/>
    <property type="project" value="InterPro"/>
</dbReference>
<dbReference type="PANTHER" id="PTHR12616">
    <property type="entry name" value="VACUOLAR PROTEIN SORTING VPS41"/>
    <property type="match status" value="1"/>
</dbReference>